<comment type="caution">
    <text evidence="1">The sequence shown here is derived from an EMBL/GenBank/DDBJ whole genome shotgun (WGS) entry which is preliminary data.</text>
</comment>
<sequence length="146" mass="15544">MRALRIAPDTAVRELDLPEPGAQSAIREHIGTSGAVDQGVYHRQTLLHIPGDGRVLGLAQNITAWALASAWRGIALYPIHGPVVVTGRAEDGAVAALDDDLAQQVQAVAQTVRETLAEWRSRPPASNEAALSELLAYAVRDVVPSQ</sequence>
<evidence type="ECO:0000313" key="1">
    <source>
        <dbReference type="EMBL" id="MBC2868663.1"/>
    </source>
</evidence>
<proteinExistence type="predicted"/>
<dbReference type="RefSeq" id="WP_159662139.1">
    <property type="nucleotide sequence ID" value="NZ_JACMHY010000013.1"/>
</dbReference>
<gene>
    <name evidence="1" type="ORF">H1R13_27980</name>
</gene>
<dbReference type="AlphaFoldDB" id="A0A7X1I8U6"/>
<name>A0A7X1I8U6_9ACTN</name>
<organism evidence="1 2">
    <name type="scientific">Streptomyces mexicanus</name>
    <dbReference type="NCBI Taxonomy" id="178566"/>
    <lineage>
        <taxon>Bacteria</taxon>
        <taxon>Bacillati</taxon>
        <taxon>Actinomycetota</taxon>
        <taxon>Actinomycetes</taxon>
        <taxon>Kitasatosporales</taxon>
        <taxon>Streptomycetaceae</taxon>
        <taxon>Streptomyces</taxon>
    </lineage>
</organism>
<accession>A0A7X1I8U6</accession>
<evidence type="ECO:0000313" key="2">
    <source>
        <dbReference type="Proteomes" id="UP000517694"/>
    </source>
</evidence>
<reference evidence="1 2" key="1">
    <citation type="submission" date="2020-08" db="EMBL/GenBank/DDBJ databases">
        <title>Whole-Genome Sequence of French Clinical Streptomyces mexicanus Strain Q0842.</title>
        <authorList>
            <person name="Boxberger M."/>
            <person name="La Scola B."/>
        </authorList>
    </citation>
    <scope>NUCLEOTIDE SEQUENCE [LARGE SCALE GENOMIC DNA]</scope>
    <source>
        <strain evidence="1 2">Marseille-Q0842</strain>
    </source>
</reference>
<protein>
    <submittedName>
        <fullName evidence="1">Uncharacterized protein</fullName>
    </submittedName>
</protein>
<dbReference type="OrthoDB" id="4248214at2"/>
<dbReference type="EMBL" id="JACMHY010000013">
    <property type="protein sequence ID" value="MBC2868663.1"/>
    <property type="molecule type" value="Genomic_DNA"/>
</dbReference>
<dbReference type="Proteomes" id="UP000517694">
    <property type="component" value="Unassembled WGS sequence"/>
</dbReference>
<keyword evidence="2" id="KW-1185">Reference proteome</keyword>